<proteinExistence type="predicted"/>
<accession>A0A4V6PVY8</accession>
<dbReference type="Proteomes" id="UP000295620">
    <property type="component" value="Unassembled WGS sequence"/>
</dbReference>
<gene>
    <name evidence="1" type="ORF">ATK78_4566</name>
</gene>
<name>A0A4V6PVY8_9SPHI</name>
<sequence>MSKKTNFIKKDSISQFFSQMLFTALQIDSMAEIEAQHFRDELVGYYSKNTVDLPEFRGSKDKFWFINTGIVYLYAYTEDQSINVYAFFEAGNIIVMDYLFKKEGNVEFYLGVMKTTHLICADAELIDNLDKVKQGTKALFSQLIANQNIKMTEKNTLLGFIPAERVRLFVNKYTEVRVGQKNIMPARIAAAYMGMNVYSYSRTLNTIENNRI</sequence>
<dbReference type="SUPFAM" id="SSF51206">
    <property type="entry name" value="cAMP-binding domain-like"/>
    <property type="match status" value="1"/>
</dbReference>
<keyword evidence="2" id="KW-1185">Reference proteome</keyword>
<dbReference type="EMBL" id="SNYC01000010">
    <property type="protein sequence ID" value="TDQ06185.1"/>
    <property type="molecule type" value="Genomic_DNA"/>
</dbReference>
<dbReference type="InterPro" id="IPR018490">
    <property type="entry name" value="cNMP-bd_dom_sf"/>
</dbReference>
<dbReference type="InterPro" id="IPR014710">
    <property type="entry name" value="RmlC-like_jellyroll"/>
</dbReference>
<organism evidence="1 2">
    <name type="scientific">Pedobacter metabolipauper</name>
    <dbReference type="NCBI Taxonomy" id="425513"/>
    <lineage>
        <taxon>Bacteria</taxon>
        <taxon>Pseudomonadati</taxon>
        <taxon>Bacteroidota</taxon>
        <taxon>Sphingobacteriia</taxon>
        <taxon>Sphingobacteriales</taxon>
        <taxon>Sphingobacteriaceae</taxon>
        <taxon>Pedobacter</taxon>
    </lineage>
</organism>
<evidence type="ECO:0000313" key="1">
    <source>
        <dbReference type="EMBL" id="TDQ06185.1"/>
    </source>
</evidence>
<evidence type="ECO:0000313" key="2">
    <source>
        <dbReference type="Proteomes" id="UP000295620"/>
    </source>
</evidence>
<dbReference type="RefSeq" id="WP_133578352.1">
    <property type="nucleotide sequence ID" value="NZ_SNYC01000010.1"/>
</dbReference>
<dbReference type="AlphaFoldDB" id="A0A4V6PVY8"/>
<reference evidence="1 2" key="1">
    <citation type="submission" date="2019-03" db="EMBL/GenBank/DDBJ databases">
        <title>Genomic Encyclopedia of Archaeal and Bacterial Type Strains, Phase II (KMG-II): from individual species to whole genera.</title>
        <authorList>
            <person name="Goeker M."/>
        </authorList>
    </citation>
    <scope>NUCLEOTIDE SEQUENCE [LARGE SCALE GENOMIC DNA]</scope>
    <source>
        <strain evidence="1 2">DSM 19035</strain>
    </source>
</reference>
<dbReference type="Gene3D" id="2.60.120.10">
    <property type="entry name" value="Jelly Rolls"/>
    <property type="match status" value="1"/>
</dbReference>
<protein>
    <submittedName>
        <fullName evidence="1">CRP-like cAMP-binding protein</fullName>
    </submittedName>
</protein>
<comment type="caution">
    <text evidence="1">The sequence shown here is derived from an EMBL/GenBank/DDBJ whole genome shotgun (WGS) entry which is preliminary data.</text>
</comment>